<proteinExistence type="predicted"/>
<dbReference type="EMBL" id="JAWDGP010005941">
    <property type="protein sequence ID" value="KAK3749382.1"/>
    <property type="molecule type" value="Genomic_DNA"/>
</dbReference>
<comment type="caution">
    <text evidence="1">The sequence shown here is derived from an EMBL/GenBank/DDBJ whole genome shotgun (WGS) entry which is preliminary data.</text>
</comment>
<dbReference type="AlphaFoldDB" id="A0AAE1D0L8"/>
<keyword evidence="2" id="KW-1185">Reference proteome</keyword>
<organism evidence="1 2">
    <name type="scientific">Elysia crispata</name>
    <name type="common">lettuce slug</name>
    <dbReference type="NCBI Taxonomy" id="231223"/>
    <lineage>
        <taxon>Eukaryota</taxon>
        <taxon>Metazoa</taxon>
        <taxon>Spiralia</taxon>
        <taxon>Lophotrochozoa</taxon>
        <taxon>Mollusca</taxon>
        <taxon>Gastropoda</taxon>
        <taxon>Heterobranchia</taxon>
        <taxon>Euthyneura</taxon>
        <taxon>Panpulmonata</taxon>
        <taxon>Sacoglossa</taxon>
        <taxon>Placobranchoidea</taxon>
        <taxon>Plakobranchidae</taxon>
        <taxon>Elysia</taxon>
    </lineage>
</organism>
<evidence type="ECO:0000313" key="1">
    <source>
        <dbReference type="EMBL" id="KAK3749382.1"/>
    </source>
</evidence>
<gene>
    <name evidence="1" type="ORF">RRG08_052166</name>
</gene>
<dbReference type="Proteomes" id="UP001283361">
    <property type="component" value="Unassembled WGS sequence"/>
</dbReference>
<accession>A0AAE1D0L8</accession>
<sequence length="155" mass="17841">MKKDQDIKVNFIVELNNTLETRFYCSGLQSRLQDCPLDGCVEGGLLWIDHLSNDDKPLDEIYEFENYTLDQINSDQLSERLIQTTKSCPQDGGHKFQICFVTRKADNEAESDSDACLTWGSDNLNESFVNTTSLPERLCESRNYKVLTVWSEDQR</sequence>
<evidence type="ECO:0000313" key="2">
    <source>
        <dbReference type="Proteomes" id="UP001283361"/>
    </source>
</evidence>
<protein>
    <submittedName>
        <fullName evidence="1">Uncharacterized protein</fullName>
    </submittedName>
</protein>
<reference evidence="1" key="1">
    <citation type="journal article" date="2023" name="G3 (Bethesda)">
        <title>A reference genome for the long-term kleptoplast-retaining sea slug Elysia crispata morphotype clarki.</title>
        <authorList>
            <person name="Eastman K.E."/>
            <person name="Pendleton A.L."/>
            <person name="Shaikh M.A."/>
            <person name="Suttiyut T."/>
            <person name="Ogas R."/>
            <person name="Tomko P."/>
            <person name="Gavelis G."/>
            <person name="Widhalm J.R."/>
            <person name="Wisecaver J.H."/>
        </authorList>
    </citation>
    <scope>NUCLEOTIDE SEQUENCE</scope>
    <source>
        <strain evidence="1">ECLA1</strain>
    </source>
</reference>
<name>A0AAE1D0L8_9GAST</name>